<organism evidence="1 2">
    <name type="scientific">Vibrio algivorus</name>
    <dbReference type="NCBI Taxonomy" id="1667024"/>
    <lineage>
        <taxon>Bacteria</taxon>
        <taxon>Pseudomonadati</taxon>
        <taxon>Pseudomonadota</taxon>
        <taxon>Gammaproteobacteria</taxon>
        <taxon>Vibrionales</taxon>
        <taxon>Vibrionaceae</taxon>
        <taxon>Vibrio</taxon>
    </lineage>
</organism>
<evidence type="ECO:0000313" key="1">
    <source>
        <dbReference type="EMBL" id="TVO37376.1"/>
    </source>
</evidence>
<sequence length="144" mass="16302">MENHSKNFHIRKAIENIVKALNGAMLDNKELDIAALNCIEKQVGDLTGENNDNDILSLLLLLGYRAGRCSEIKIRDSNPAILKELLLWETMERALSKVLNASVEHPVTSFEFRLITTSALDNIKKALNEIEKCYTTNDLSYQLR</sequence>
<proteinExistence type="predicted"/>
<dbReference type="RefSeq" id="WP_144387887.1">
    <property type="nucleotide sequence ID" value="NZ_CANNCB010000017.1"/>
</dbReference>
<evidence type="ECO:0000313" key="2">
    <source>
        <dbReference type="Proteomes" id="UP000319828"/>
    </source>
</evidence>
<comment type="caution">
    <text evidence="1">The sequence shown here is derived from an EMBL/GenBank/DDBJ whole genome shotgun (WGS) entry which is preliminary data.</text>
</comment>
<gene>
    <name evidence="1" type="ORF">FOF44_07140</name>
</gene>
<protein>
    <submittedName>
        <fullName evidence="1">Uncharacterized protein</fullName>
    </submittedName>
</protein>
<accession>A0A557P9P2</accession>
<dbReference type="Proteomes" id="UP000319828">
    <property type="component" value="Unassembled WGS sequence"/>
</dbReference>
<dbReference type="EMBL" id="VMKJ01000010">
    <property type="protein sequence ID" value="TVO37376.1"/>
    <property type="molecule type" value="Genomic_DNA"/>
</dbReference>
<name>A0A557P9P2_9VIBR</name>
<reference evidence="1 2" key="1">
    <citation type="submission" date="2019-07" db="EMBL/GenBank/DDBJ databases">
        <title>The draft genome sequence of Vibrio algivorus M1486.</title>
        <authorList>
            <person name="Meng X."/>
        </authorList>
    </citation>
    <scope>NUCLEOTIDE SEQUENCE [LARGE SCALE GENOMIC DNA]</scope>
    <source>
        <strain evidence="1 2">M1486</strain>
    </source>
</reference>
<dbReference type="AlphaFoldDB" id="A0A557P9P2"/>